<comment type="catalytic activity">
    <reaction evidence="7 8">
        <text>5-phospho-beta-D-ribosylamine + L-glutamate + diphosphate = 5-phospho-alpha-D-ribose 1-diphosphate + L-glutamine + H2O</text>
        <dbReference type="Rhea" id="RHEA:14905"/>
        <dbReference type="ChEBI" id="CHEBI:15377"/>
        <dbReference type="ChEBI" id="CHEBI:29985"/>
        <dbReference type="ChEBI" id="CHEBI:33019"/>
        <dbReference type="ChEBI" id="CHEBI:58017"/>
        <dbReference type="ChEBI" id="CHEBI:58359"/>
        <dbReference type="ChEBI" id="CHEBI:58681"/>
        <dbReference type="EC" id="2.4.2.14"/>
    </reaction>
</comment>
<evidence type="ECO:0000256" key="2">
    <source>
        <dbReference type="ARBA" id="ARBA00010138"/>
    </source>
</evidence>
<feature type="binding site" evidence="7 10">
    <location>
        <position position="283"/>
    </location>
    <ligand>
        <name>Mg(2+)</name>
        <dbReference type="ChEBI" id="CHEBI:18420"/>
    </ligand>
</feature>
<dbReference type="CDD" id="cd06223">
    <property type="entry name" value="PRTases_typeI"/>
    <property type="match status" value="1"/>
</dbReference>
<dbReference type="EC" id="2.4.2.14" evidence="7"/>
<sequence>MCGIIGVFGHNLEASRLVHSGLWALQHRGQESSGIVSSDGKNLYMHRGMGLVAHVYGEEDFANLPGHLAMGHNRYATSGPSSSDHLQPVMTKDKILALVHNGNLPDTTSLENFLHKKGIATTFHNDSDLMHAVLTYYLARGESIEQAVKKSFPLFTGVFSILVATVSKLIAVRDGYGIRPFVMGKYNGGFVFASESCALDMIKAKYLREVKPGEMVVISDSGLKSFQLTKPKQKLDLFEFIYFARPDSRLLGKRVNEVRRNLGKYLAREHKIKADVVIPIPDSAIPAALGYSQESGIPFDHGLVKNRYIHRTFIRPAQKLRDQDVEMKLNPIPEILNGKRVIIIDDSIVRGTTSRKIVALVRKAGAKKVYFLVSSPPVRYPDFYGIDTPAQKDLIAARLNEEEIAKEIGADCVHFLSYKSAIKATGLSEKVLCTACFTGMYPVDIGQRAKEITFN</sequence>
<comment type="function">
    <text evidence="7">Catalyzes the formation of phosphoribosylamine from phosphoribosylpyrophosphate (PRPP) and glutamine.</text>
</comment>
<evidence type="ECO:0000256" key="7">
    <source>
        <dbReference type="HAMAP-Rule" id="MF_01931"/>
    </source>
</evidence>
<keyword evidence="3 7" id="KW-0328">Glycosyltransferase</keyword>
<evidence type="ECO:0000313" key="12">
    <source>
        <dbReference type="EMBL" id="OGG05668.1"/>
    </source>
</evidence>
<protein>
    <recommendedName>
        <fullName evidence="7">Amidophosphoribosyltransferase</fullName>
        <shortName evidence="7">ATase</shortName>
        <ecNumber evidence="7">2.4.2.14</ecNumber>
    </recommendedName>
    <alternativeName>
        <fullName evidence="7">Glutamine phosphoribosylpyrophosphate amidotransferase</fullName>
        <shortName evidence="7">GPATase</shortName>
    </alternativeName>
</protein>
<gene>
    <name evidence="7" type="primary">purF</name>
    <name evidence="12" type="ORF">A2872_04600</name>
</gene>
<name>A0A1F5YZP8_9BACT</name>
<evidence type="ECO:0000256" key="6">
    <source>
        <dbReference type="ARBA" id="ARBA00022962"/>
    </source>
</evidence>
<dbReference type="EMBL" id="MFJG01000031">
    <property type="protein sequence ID" value="OGG05668.1"/>
    <property type="molecule type" value="Genomic_DNA"/>
</dbReference>
<dbReference type="AlphaFoldDB" id="A0A1F5YZP8"/>
<dbReference type="UniPathway" id="UPA00074">
    <property type="reaction ID" value="UER00124"/>
</dbReference>
<feature type="binding site" evidence="7 10">
    <location>
        <position position="345"/>
    </location>
    <ligand>
        <name>Mg(2+)</name>
        <dbReference type="ChEBI" id="CHEBI:18420"/>
    </ligand>
</feature>
<dbReference type="Pfam" id="PF00156">
    <property type="entry name" value="Pribosyltran"/>
    <property type="match status" value="1"/>
</dbReference>
<feature type="domain" description="Glutamine amidotransferase type-2" evidence="11">
    <location>
        <begin position="2"/>
        <end position="221"/>
    </location>
</feature>
<accession>A0A1F5YZP8</accession>
<evidence type="ECO:0000256" key="8">
    <source>
        <dbReference type="PIRNR" id="PIRNR000485"/>
    </source>
</evidence>
<dbReference type="GO" id="GO:0004044">
    <property type="term" value="F:amidophosphoribosyltransferase activity"/>
    <property type="evidence" value="ECO:0007669"/>
    <property type="project" value="UniProtKB-UniRule"/>
</dbReference>
<evidence type="ECO:0000256" key="9">
    <source>
        <dbReference type="PIRSR" id="PIRSR000485-1"/>
    </source>
</evidence>
<comment type="similarity">
    <text evidence="2 7 8">In the C-terminal section; belongs to the purine/pyrimidine phosphoribosyltransferase family.</text>
</comment>
<comment type="caution">
    <text evidence="12">The sequence shown here is derived from an EMBL/GenBank/DDBJ whole genome shotgun (WGS) entry which is preliminary data.</text>
</comment>
<feature type="binding site" evidence="7 10">
    <location>
        <position position="346"/>
    </location>
    <ligand>
        <name>Mg(2+)</name>
        <dbReference type="ChEBI" id="CHEBI:18420"/>
    </ligand>
</feature>
<dbReference type="PROSITE" id="PS51278">
    <property type="entry name" value="GATASE_TYPE_2"/>
    <property type="match status" value="1"/>
</dbReference>
<keyword evidence="5 7" id="KW-0658">Purine biosynthesis</keyword>
<evidence type="ECO:0000256" key="5">
    <source>
        <dbReference type="ARBA" id="ARBA00022755"/>
    </source>
</evidence>
<dbReference type="PANTHER" id="PTHR11907">
    <property type="entry name" value="AMIDOPHOSPHORIBOSYLTRANSFERASE"/>
    <property type="match status" value="1"/>
</dbReference>
<dbReference type="GO" id="GO:0009113">
    <property type="term" value="P:purine nucleobase biosynthetic process"/>
    <property type="evidence" value="ECO:0007669"/>
    <property type="project" value="UniProtKB-UniRule"/>
</dbReference>
<dbReference type="STRING" id="1798377.A2872_04600"/>
<dbReference type="HAMAP" id="MF_01931">
    <property type="entry name" value="PurF"/>
    <property type="match status" value="1"/>
</dbReference>
<dbReference type="GO" id="GO:0006189">
    <property type="term" value="P:'de novo' IMP biosynthetic process"/>
    <property type="evidence" value="ECO:0007669"/>
    <property type="project" value="UniProtKB-UniRule"/>
</dbReference>
<dbReference type="InterPro" id="IPR000836">
    <property type="entry name" value="PRTase_dom"/>
</dbReference>
<dbReference type="InterPro" id="IPR017932">
    <property type="entry name" value="GATase_2_dom"/>
</dbReference>
<evidence type="ECO:0000256" key="3">
    <source>
        <dbReference type="ARBA" id="ARBA00022676"/>
    </source>
</evidence>
<proteinExistence type="inferred from homology"/>
<dbReference type="Gene3D" id="3.60.20.10">
    <property type="entry name" value="Glutamine Phosphoribosylpyrophosphate, subunit 1, domain 1"/>
    <property type="match status" value="1"/>
</dbReference>
<dbReference type="NCBIfam" id="TIGR01134">
    <property type="entry name" value="purF"/>
    <property type="match status" value="1"/>
</dbReference>
<keyword evidence="7 10" id="KW-0479">Metal-binding</keyword>
<dbReference type="PIRSF" id="PIRSF000485">
    <property type="entry name" value="Amd_phspho_trans"/>
    <property type="match status" value="1"/>
</dbReference>
<dbReference type="InterPro" id="IPR029055">
    <property type="entry name" value="Ntn_hydrolases_N"/>
</dbReference>
<evidence type="ECO:0000313" key="13">
    <source>
        <dbReference type="Proteomes" id="UP000178681"/>
    </source>
</evidence>
<dbReference type="SUPFAM" id="SSF56235">
    <property type="entry name" value="N-terminal nucleophile aminohydrolases (Ntn hydrolases)"/>
    <property type="match status" value="1"/>
</dbReference>
<dbReference type="Pfam" id="PF13522">
    <property type="entry name" value="GATase_6"/>
    <property type="match status" value="1"/>
</dbReference>
<evidence type="ECO:0000256" key="10">
    <source>
        <dbReference type="PIRSR" id="PIRSR000485-2"/>
    </source>
</evidence>
<keyword evidence="6 7" id="KW-0315">Glutamine amidotransferase</keyword>
<keyword evidence="4 7" id="KW-0808">Transferase</keyword>
<dbReference type="GO" id="GO:0000287">
    <property type="term" value="F:magnesium ion binding"/>
    <property type="evidence" value="ECO:0007669"/>
    <property type="project" value="UniProtKB-UniRule"/>
</dbReference>
<dbReference type="InterPro" id="IPR029057">
    <property type="entry name" value="PRTase-like"/>
</dbReference>
<comment type="cofactor">
    <cofactor evidence="7 10">
        <name>Mg(2+)</name>
        <dbReference type="ChEBI" id="CHEBI:18420"/>
    </cofactor>
    <text evidence="7 10">Binds 1 Mg(2+) ion per subunit.</text>
</comment>
<dbReference type="Proteomes" id="UP000178681">
    <property type="component" value="Unassembled WGS sequence"/>
</dbReference>
<dbReference type="Gene3D" id="3.40.50.2020">
    <property type="match status" value="1"/>
</dbReference>
<evidence type="ECO:0000256" key="1">
    <source>
        <dbReference type="ARBA" id="ARBA00005209"/>
    </source>
</evidence>
<reference evidence="12 13" key="1">
    <citation type="journal article" date="2016" name="Nat. Commun.">
        <title>Thousands of microbial genomes shed light on interconnected biogeochemical processes in an aquifer system.</title>
        <authorList>
            <person name="Anantharaman K."/>
            <person name="Brown C.T."/>
            <person name="Hug L.A."/>
            <person name="Sharon I."/>
            <person name="Castelle C.J."/>
            <person name="Probst A.J."/>
            <person name="Thomas B.C."/>
            <person name="Singh A."/>
            <person name="Wilkins M.J."/>
            <person name="Karaoz U."/>
            <person name="Brodie E.L."/>
            <person name="Williams K.H."/>
            <person name="Hubbard S.S."/>
            <person name="Banfield J.F."/>
        </authorList>
    </citation>
    <scope>NUCLEOTIDE SEQUENCE [LARGE SCALE GENOMIC DNA]</scope>
</reference>
<comment type="pathway">
    <text evidence="1 7 8">Purine metabolism; IMP biosynthesis via de novo pathway; N(1)-(5-phospho-D-ribosyl)glycinamide from 5-phospho-alpha-D-ribose 1-diphosphate: step 1/2.</text>
</comment>
<dbReference type="InterPro" id="IPR005854">
    <property type="entry name" value="PurF"/>
</dbReference>
<comment type="caution">
    <text evidence="7">Lacks conserved residue(s) required for the propagation of feature annotation.</text>
</comment>
<dbReference type="SUPFAM" id="SSF53271">
    <property type="entry name" value="PRTase-like"/>
    <property type="match status" value="1"/>
</dbReference>
<keyword evidence="7 10" id="KW-0460">Magnesium</keyword>
<evidence type="ECO:0000259" key="11">
    <source>
        <dbReference type="PROSITE" id="PS51278"/>
    </source>
</evidence>
<feature type="active site" description="Nucleophile" evidence="7 9">
    <location>
        <position position="2"/>
    </location>
</feature>
<organism evidence="12 13">
    <name type="scientific">Candidatus Gottesmanbacteria bacterium RIFCSPHIGHO2_01_FULL_42_12</name>
    <dbReference type="NCBI Taxonomy" id="1798377"/>
    <lineage>
        <taxon>Bacteria</taxon>
        <taxon>Candidatus Gottesmaniibacteriota</taxon>
    </lineage>
</organism>
<evidence type="ECO:0000256" key="4">
    <source>
        <dbReference type="ARBA" id="ARBA00022679"/>
    </source>
</evidence>